<organism evidence="9 10">
    <name type="scientific">Methanooceanicella nereidis</name>
    <dbReference type="NCBI Taxonomy" id="2052831"/>
    <lineage>
        <taxon>Archaea</taxon>
        <taxon>Methanobacteriati</taxon>
        <taxon>Methanobacteriota</taxon>
        <taxon>Stenosarchaea group</taxon>
        <taxon>Methanomicrobia</taxon>
        <taxon>Methanocellales</taxon>
        <taxon>Methanocellaceae</taxon>
        <taxon>Methanooceanicella</taxon>
    </lineage>
</organism>
<feature type="transmembrane region" description="Helical" evidence="8">
    <location>
        <begin position="380"/>
        <end position="396"/>
    </location>
</feature>
<dbReference type="AlphaFoldDB" id="A0AAP2W8D2"/>
<feature type="transmembrane region" description="Helical" evidence="8">
    <location>
        <begin position="142"/>
        <end position="162"/>
    </location>
</feature>
<keyword evidence="4" id="KW-0808">Transferase</keyword>
<dbReference type="GO" id="GO:0008610">
    <property type="term" value="P:lipid biosynthetic process"/>
    <property type="evidence" value="ECO:0007669"/>
    <property type="project" value="UniProtKB-ARBA"/>
</dbReference>
<feature type="transmembrane region" description="Helical" evidence="8">
    <location>
        <begin position="350"/>
        <end position="374"/>
    </location>
</feature>
<dbReference type="InterPro" id="IPR050297">
    <property type="entry name" value="LipidA_mod_glycosyltrf_83"/>
</dbReference>
<feature type="transmembrane region" description="Helical" evidence="8">
    <location>
        <begin position="320"/>
        <end position="338"/>
    </location>
</feature>
<dbReference type="Proteomes" id="UP001320159">
    <property type="component" value="Unassembled WGS sequence"/>
</dbReference>
<keyword evidence="3" id="KW-0328">Glycosyltransferase</keyword>
<feature type="transmembrane region" description="Helical" evidence="8">
    <location>
        <begin position="116"/>
        <end position="135"/>
    </location>
</feature>
<feature type="transmembrane region" description="Helical" evidence="8">
    <location>
        <begin position="17"/>
        <end position="34"/>
    </location>
</feature>
<evidence type="ECO:0000313" key="9">
    <source>
        <dbReference type="EMBL" id="MCD1296099.1"/>
    </source>
</evidence>
<evidence type="ECO:0000256" key="4">
    <source>
        <dbReference type="ARBA" id="ARBA00022679"/>
    </source>
</evidence>
<reference evidence="9 10" key="1">
    <citation type="submission" date="2017-11" db="EMBL/GenBank/DDBJ databases">
        <title>Isolation and Characterization of Family Methanocellaceae Species from Potential Methane Hydrate Area Offshore Southwestern Taiwan.</title>
        <authorList>
            <person name="Zhang W.-L."/>
            <person name="Chen W.-C."/>
            <person name="Lai M.-C."/>
            <person name="Chen S.-C."/>
        </authorList>
    </citation>
    <scope>NUCLEOTIDE SEQUENCE [LARGE SCALE GENOMIC DNA]</scope>
    <source>
        <strain evidence="9 10">CWC-04</strain>
    </source>
</reference>
<evidence type="ECO:0000256" key="7">
    <source>
        <dbReference type="ARBA" id="ARBA00023136"/>
    </source>
</evidence>
<dbReference type="RefSeq" id="WP_230742979.1">
    <property type="nucleotide sequence ID" value="NZ_PGCK01000013.1"/>
</dbReference>
<accession>A0AAP2W8D2</accession>
<feature type="transmembrane region" description="Helical" evidence="8">
    <location>
        <begin position="168"/>
        <end position="184"/>
    </location>
</feature>
<evidence type="ECO:0000256" key="5">
    <source>
        <dbReference type="ARBA" id="ARBA00022692"/>
    </source>
</evidence>
<dbReference type="GO" id="GO:0016763">
    <property type="term" value="F:pentosyltransferase activity"/>
    <property type="evidence" value="ECO:0007669"/>
    <property type="project" value="TreeGrafter"/>
</dbReference>
<evidence type="ECO:0000256" key="2">
    <source>
        <dbReference type="ARBA" id="ARBA00022475"/>
    </source>
</evidence>
<keyword evidence="10" id="KW-1185">Reference proteome</keyword>
<feature type="transmembrane region" description="Helical" evidence="8">
    <location>
        <begin position="230"/>
        <end position="248"/>
    </location>
</feature>
<dbReference type="EMBL" id="PGCK01000013">
    <property type="protein sequence ID" value="MCD1296099.1"/>
    <property type="molecule type" value="Genomic_DNA"/>
</dbReference>
<comment type="subcellular location">
    <subcellularLocation>
        <location evidence="1">Cell membrane</location>
        <topology evidence="1">Multi-pass membrane protein</topology>
    </subcellularLocation>
</comment>
<dbReference type="PANTHER" id="PTHR33908">
    <property type="entry name" value="MANNOSYLTRANSFERASE YKCB-RELATED"/>
    <property type="match status" value="1"/>
</dbReference>
<protein>
    <recommendedName>
        <fullName evidence="11">Dolichyl-phosphate-mannose-protein mannosyltransferase</fullName>
    </recommendedName>
</protein>
<feature type="transmembrane region" description="Helical" evidence="8">
    <location>
        <begin position="196"/>
        <end position="218"/>
    </location>
</feature>
<feature type="transmembrane region" description="Helical" evidence="8">
    <location>
        <begin position="295"/>
        <end position="314"/>
    </location>
</feature>
<keyword evidence="5 8" id="KW-0812">Transmembrane</keyword>
<dbReference type="GO" id="GO:0005886">
    <property type="term" value="C:plasma membrane"/>
    <property type="evidence" value="ECO:0007669"/>
    <property type="project" value="UniProtKB-SubCell"/>
</dbReference>
<gene>
    <name evidence="9" type="ORF">CUJ83_13935</name>
</gene>
<keyword evidence="2" id="KW-1003">Cell membrane</keyword>
<evidence type="ECO:0000256" key="1">
    <source>
        <dbReference type="ARBA" id="ARBA00004651"/>
    </source>
</evidence>
<dbReference type="PANTHER" id="PTHR33908:SF11">
    <property type="entry name" value="MEMBRANE PROTEIN"/>
    <property type="match status" value="1"/>
</dbReference>
<evidence type="ECO:0000256" key="6">
    <source>
        <dbReference type="ARBA" id="ARBA00022989"/>
    </source>
</evidence>
<evidence type="ECO:0000256" key="8">
    <source>
        <dbReference type="SAM" id="Phobius"/>
    </source>
</evidence>
<evidence type="ECO:0008006" key="11">
    <source>
        <dbReference type="Google" id="ProtNLM"/>
    </source>
</evidence>
<proteinExistence type="predicted"/>
<keyword evidence="6 8" id="KW-1133">Transmembrane helix</keyword>
<evidence type="ECO:0000313" key="10">
    <source>
        <dbReference type="Proteomes" id="UP001320159"/>
    </source>
</evidence>
<name>A0AAP2W8D2_9EURY</name>
<comment type="caution">
    <text evidence="9">The sequence shown here is derived from an EMBL/GenBank/DDBJ whole genome shotgun (WGS) entry which is preliminary data.</text>
</comment>
<sequence>MAGMDPLGLIRGNEKKISLLIILAAAIILFYLALTTQVRLVGDGSTYYMQMQSIVNDLDIQYQEKDIIRALDVQFDILPQNLFLIKTGSGDYFYGKDFSYALFASPFYMFLGNNGILLFNALMIFSMILFGYFHLRKNNGSILSIIVSLLFFALSVVLIYMFWIHADIYNMFLIMTGMFLWTVYHDKKDIRWLGAASLFLGLAVVAKAPNAALFIPIISYELYNRRLKNSAIIVLMALIPVLVFYGYFHMNAGTLSFYGGDRYNYMTEYPFVNGYDSQNEAGIPYFSISSDKKDIMLNLNDITIIPYNVFYYLFGKFSGILWYYPLAVFAMLAFLLSFKERKDEKVKDDGKPVVFSCIALYILMFTTVLGNNYMGGACNIGNRYFYIYPIFLLLIGKVDIKKIAIFIVLALITLSPILMHPNKGPDQFADHIDKFPYRYFPIEYSQLDKLWIPSYEFNGFDGSIYRLDNNAEYATDGFFITNTSEMLLVSGSEMNETRLRLFSYENDNMIKIIVGSKNVSTVLNKYGYDTIAITDIQPEYKDGKYWIYRLSISSDGKILMIPMTEENIVPGLPAMQAL</sequence>
<keyword evidence="7 8" id="KW-0472">Membrane</keyword>
<feature type="transmembrane region" description="Helical" evidence="8">
    <location>
        <begin position="403"/>
        <end position="419"/>
    </location>
</feature>
<evidence type="ECO:0000256" key="3">
    <source>
        <dbReference type="ARBA" id="ARBA00022676"/>
    </source>
</evidence>